<evidence type="ECO:0000313" key="2">
    <source>
        <dbReference type="EMBL" id="RFU61638.1"/>
    </source>
</evidence>
<evidence type="ECO:0000259" key="1">
    <source>
        <dbReference type="Pfam" id="PF04545"/>
    </source>
</evidence>
<dbReference type="Proteomes" id="UP000262939">
    <property type="component" value="Unassembled WGS sequence"/>
</dbReference>
<dbReference type="Gene3D" id="1.20.140.160">
    <property type="match status" value="1"/>
</dbReference>
<dbReference type="EMBL" id="QVTD01000013">
    <property type="protein sequence ID" value="RFU61638.1"/>
    <property type="molecule type" value="Genomic_DNA"/>
</dbReference>
<name>A0A372LAC9_9BACI</name>
<protein>
    <recommendedName>
        <fullName evidence="1">RNA polymerase sigma-70 region 4 domain-containing protein</fullName>
    </recommendedName>
</protein>
<sequence length="55" mass="6500">MATGFFSRLTQKEKIVVMQRFNDFTFPKIAEQMGYSRSHPRKIYLQALEKMRGVS</sequence>
<comment type="caution">
    <text evidence="2">The sequence shown here is derived from an EMBL/GenBank/DDBJ whole genome shotgun (WGS) entry which is preliminary data.</text>
</comment>
<proteinExistence type="predicted"/>
<dbReference type="SUPFAM" id="SSF88659">
    <property type="entry name" value="Sigma3 and sigma4 domains of RNA polymerase sigma factors"/>
    <property type="match status" value="1"/>
</dbReference>
<feature type="domain" description="RNA polymerase sigma-70 region 4" evidence="1">
    <location>
        <begin position="7"/>
        <end position="52"/>
    </location>
</feature>
<dbReference type="AlphaFoldDB" id="A0A372LAC9"/>
<reference evidence="2 3" key="1">
    <citation type="submission" date="2018-08" db="EMBL/GenBank/DDBJ databases">
        <title>Bacillus chawlae sp. nov., Bacillus glennii sp. nov., and Bacillus saganii sp. nov. Isolated from the Vehicle Assembly Building at Kennedy Space Center where the Viking Spacecraft were Assembled.</title>
        <authorList>
            <person name="Seuylemezian A."/>
            <person name="Vaishampayan P."/>
        </authorList>
    </citation>
    <scope>NUCLEOTIDE SEQUENCE [LARGE SCALE GENOMIC DNA]</scope>
    <source>
        <strain evidence="2 3">V44-8</strain>
    </source>
</reference>
<dbReference type="OrthoDB" id="202460at1386"/>
<gene>
    <name evidence="2" type="ORF">D0466_17730</name>
</gene>
<dbReference type="Pfam" id="PF04545">
    <property type="entry name" value="Sigma70_r4"/>
    <property type="match status" value="1"/>
</dbReference>
<keyword evidence="3" id="KW-1185">Reference proteome</keyword>
<accession>A0A372LAC9</accession>
<dbReference type="InterPro" id="IPR007630">
    <property type="entry name" value="RNA_pol_sigma70_r4"/>
</dbReference>
<dbReference type="GO" id="GO:0006352">
    <property type="term" value="P:DNA-templated transcription initiation"/>
    <property type="evidence" value="ECO:0007669"/>
    <property type="project" value="InterPro"/>
</dbReference>
<dbReference type="GO" id="GO:0003700">
    <property type="term" value="F:DNA-binding transcription factor activity"/>
    <property type="evidence" value="ECO:0007669"/>
    <property type="project" value="InterPro"/>
</dbReference>
<dbReference type="InterPro" id="IPR013324">
    <property type="entry name" value="RNA_pol_sigma_r3/r4-like"/>
</dbReference>
<evidence type="ECO:0000313" key="3">
    <source>
        <dbReference type="Proteomes" id="UP000262939"/>
    </source>
</evidence>
<dbReference type="RefSeq" id="WP_117323883.1">
    <property type="nucleotide sequence ID" value="NZ_QVTD01000013.1"/>
</dbReference>
<organism evidence="2 3">
    <name type="scientific">Peribacillus glennii</name>
    <dbReference type="NCBI Taxonomy" id="2303991"/>
    <lineage>
        <taxon>Bacteria</taxon>
        <taxon>Bacillati</taxon>
        <taxon>Bacillota</taxon>
        <taxon>Bacilli</taxon>
        <taxon>Bacillales</taxon>
        <taxon>Bacillaceae</taxon>
        <taxon>Peribacillus</taxon>
    </lineage>
</organism>